<proteinExistence type="predicted"/>
<dbReference type="InParanoid" id="A7T7P6"/>
<keyword evidence="1" id="KW-1133">Transmembrane helix</keyword>
<dbReference type="Gene3D" id="2.40.100.10">
    <property type="entry name" value="Cyclophilin-like"/>
    <property type="match status" value="1"/>
</dbReference>
<protein>
    <recommendedName>
        <fullName evidence="2">PPIase cyclophilin-type domain-containing protein</fullName>
    </recommendedName>
</protein>
<dbReference type="NCBIfam" id="NF008406">
    <property type="entry name" value="PRK11212.1"/>
    <property type="match status" value="1"/>
</dbReference>
<dbReference type="Pfam" id="PF02592">
    <property type="entry name" value="Vut_1"/>
    <property type="match status" value="1"/>
</dbReference>
<feature type="transmembrane region" description="Helical" evidence="1">
    <location>
        <begin position="201"/>
        <end position="227"/>
    </location>
</feature>
<dbReference type="NCBIfam" id="TIGR00697">
    <property type="entry name" value="queuosine precursor transporter"/>
    <property type="match status" value="1"/>
</dbReference>
<dbReference type="Proteomes" id="UP000001593">
    <property type="component" value="Unassembled WGS sequence"/>
</dbReference>
<keyword evidence="1" id="KW-0472">Membrane</keyword>
<dbReference type="eggNOG" id="ENOG502SNF9">
    <property type="taxonomic scope" value="Eukaryota"/>
</dbReference>
<organism evidence="3 4">
    <name type="scientific">Nematostella vectensis</name>
    <name type="common">Starlet sea anemone</name>
    <dbReference type="NCBI Taxonomy" id="45351"/>
    <lineage>
        <taxon>Eukaryota</taxon>
        <taxon>Metazoa</taxon>
        <taxon>Cnidaria</taxon>
        <taxon>Anthozoa</taxon>
        <taxon>Hexacorallia</taxon>
        <taxon>Actiniaria</taxon>
        <taxon>Edwardsiidae</taxon>
        <taxon>Nematostella</taxon>
    </lineage>
</organism>
<accession>A7T7P6</accession>
<dbReference type="InterPro" id="IPR003744">
    <property type="entry name" value="YhhQ"/>
</dbReference>
<feature type="transmembrane region" description="Helical" evidence="1">
    <location>
        <begin position="139"/>
        <end position="159"/>
    </location>
</feature>
<dbReference type="AlphaFoldDB" id="A7T7P6"/>
<dbReference type="EMBL" id="DS472234">
    <property type="protein sequence ID" value="EDO28003.1"/>
    <property type="molecule type" value="Genomic_DNA"/>
</dbReference>
<dbReference type="STRING" id="45351.A7T7P6"/>
<dbReference type="PANTHER" id="PTHR34300">
    <property type="entry name" value="QUEUOSINE PRECURSOR TRANSPORTER-RELATED"/>
    <property type="match status" value="1"/>
</dbReference>
<dbReference type="PANTHER" id="PTHR34300:SF1">
    <property type="entry name" value="QUEUOSINE PRECURSOR TRANSPORTER"/>
    <property type="match status" value="1"/>
</dbReference>
<dbReference type="HOGENOM" id="CLU_620533_0_0_1"/>
<gene>
    <name evidence="3" type="ORF">NEMVEDRAFT_v1g223472</name>
</gene>
<dbReference type="GO" id="GO:0003755">
    <property type="term" value="F:peptidyl-prolyl cis-trans isomerase activity"/>
    <property type="evidence" value="ECO:0007669"/>
    <property type="project" value="InterPro"/>
</dbReference>
<reference evidence="3 4" key="1">
    <citation type="journal article" date="2007" name="Science">
        <title>Sea anemone genome reveals ancestral eumetazoan gene repertoire and genomic organization.</title>
        <authorList>
            <person name="Putnam N.H."/>
            <person name="Srivastava M."/>
            <person name="Hellsten U."/>
            <person name="Dirks B."/>
            <person name="Chapman J."/>
            <person name="Salamov A."/>
            <person name="Terry A."/>
            <person name="Shapiro H."/>
            <person name="Lindquist E."/>
            <person name="Kapitonov V.V."/>
            <person name="Jurka J."/>
            <person name="Genikhovich G."/>
            <person name="Grigoriev I.V."/>
            <person name="Lucas S.M."/>
            <person name="Steele R.E."/>
            <person name="Finnerty J.R."/>
            <person name="Technau U."/>
            <person name="Martindale M.Q."/>
            <person name="Rokhsar D.S."/>
        </authorList>
    </citation>
    <scope>NUCLEOTIDE SEQUENCE [LARGE SCALE GENOMIC DNA]</scope>
    <source>
        <strain evidence="4">CH2 X CH6</strain>
    </source>
</reference>
<feature type="transmembrane region" description="Helical" evidence="1">
    <location>
        <begin position="408"/>
        <end position="434"/>
    </location>
</feature>
<dbReference type="SUPFAM" id="SSF50891">
    <property type="entry name" value="Cyclophilin-like"/>
    <property type="match status" value="1"/>
</dbReference>
<evidence type="ECO:0000313" key="3">
    <source>
        <dbReference type="EMBL" id="EDO28003.1"/>
    </source>
</evidence>
<feature type="transmembrane region" description="Helical" evidence="1">
    <location>
        <begin position="247"/>
        <end position="266"/>
    </location>
</feature>
<feature type="non-terminal residue" evidence="3">
    <location>
        <position position="442"/>
    </location>
</feature>
<sequence>MLPTRNATVDHAEQLQASWRQYEILAVTALIFGPRFDEASAKQQRFILRCLCFQRIQIVGVLTGTLKLLGEFLGISTGREIFASGTLHFLHNYLVQLPITLFGWHTTWGAFSFPFIFLATDLTVRLLGKRTARLVIARVMLPALLISYIVSVLFQEASFRGFGALLEFNEFVLRISIASFLAYVLGQILDIQVFDRLRRLSLWWVAPTVSTIFGNLLDTYAFFSVAFWNSNNPFMAEHWVEIATVDYGVKLVVSLLLFVPLYGFMVQGGGFDADMQQKDTQAPIKNEADNGLHNVRGTLAMARTQVRDSATSQFFINHKDNAFLDHGSRDFGYAVFGKVVKGMDVVDKIAQVPTANRGGHQNVPRRMPDMLFRRFENLIDAFKASPDVEPPAGMLAFYAHYLRQVWPLMIAVLVVGFVAALIEVALFSFLGQLIDMTQTTPS</sequence>
<feature type="transmembrane region" description="Helical" evidence="1">
    <location>
        <begin position="108"/>
        <end position="127"/>
    </location>
</feature>
<dbReference type="PROSITE" id="PS50072">
    <property type="entry name" value="CSA_PPIASE_2"/>
    <property type="match status" value="1"/>
</dbReference>
<name>A7T7P6_NEMVE</name>
<dbReference type="GO" id="GO:0072531">
    <property type="term" value="P:pyrimidine-containing compound transmembrane transport"/>
    <property type="evidence" value="ECO:0000318"/>
    <property type="project" value="GO_Central"/>
</dbReference>
<feature type="domain" description="PPIase cyclophilin-type" evidence="2">
    <location>
        <begin position="223"/>
        <end position="364"/>
    </location>
</feature>
<feature type="transmembrane region" description="Helical" evidence="1">
    <location>
        <begin position="171"/>
        <end position="189"/>
    </location>
</feature>
<keyword evidence="1" id="KW-0812">Transmembrane</keyword>
<evidence type="ECO:0000259" key="2">
    <source>
        <dbReference type="PROSITE" id="PS50072"/>
    </source>
</evidence>
<keyword evidence="4" id="KW-1185">Reference proteome</keyword>
<evidence type="ECO:0000256" key="1">
    <source>
        <dbReference type="SAM" id="Phobius"/>
    </source>
</evidence>
<dbReference type="InterPro" id="IPR029000">
    <property type="entry name" value="Cyclophilin-like_dom_sf"/>
</dbReference>
<dbReference type="InterPro" id="IPR002130">
    <property type="entry name" value="Cyclophilin-type_PPIase_dom"/>
</dbReference>
<evidence type="ECO:0000313" key="4">
    <source>
        <dbReference type="Proteomes" id="UP000001593"/>
    </source>
</evidence>